<dbReference type="RefSeq" id="WP_168775915.1">
    <property type="nucleotide sequence ID" value="NZ_JAABNR010000017.1"/>
</dbReference>
<comment type="similarity">
    <text evidence="2">Belongs to the COQ9 family.</text>
</comment>
<proteinExistence type="inferred from homology"/>
<keyword evidence="4" id="KW-0809">Transit peptide</keyword>
<evidence type="ECO:0000313" key="8">
    <source>
        <dbReference type="EMBL" id="NBZ89115.1"/>
    </source>
</evidence>
<comment type="caution">
    <text evidence="8">The sequence shown here is derived from an EMBL/GenBank/DDBJ whole genome shotgun (WGS) entry which is preliminary data.</text>
</comment>
<organism evidence="8 9">
    <name type="scientific">Stagnihabitans tardus</name>
    <dbReference type="NCBI Taxonomy" id="2699202"/>
    <lineage>
        <taxon>Bacteria</taxon>
        <taxon>Pseudomonadati</taxon>
        <taxon>Pseudomonadota</taxon>
        <taxon>Alphaproteobacteria</taxon>
        <taxon>Rhodobacterales</taxon>
        <taxon>Paracoccaceae</taxon>
        <taxon>Stagnihabitans</taxon>
    </lineage>
</organism>
<protein>
    <submittedName>
        <fullName evidence="8">COQ9 family protein</fullName>
    </submittedName>
</protein>
<comment type="function">
    <text evidence="6">Membrane-associated protein that warps the membrane surface to access and bind aromatic isoprenes with high specificity, including ubiquinone (CoQ) isoprene intermediates and presents them directly to COQ7, therefore facilitating the COQ7-mediated hydroxylase step. Participates in the biosynthesis of coenzyme Q, also named ubiquinone, an essential lipid-soluble electron transporter for aerobic cellular respiration.</text>
</comment>
<dbReference type="Proteomes" id="UP001193501">
    <property type="component" value="Unassembled WGS sequence"/>
</dbReference>
<dbReference type="Pfam" id="PF08511">
    <property type="entry name" value="COQ9"/>
    <property type="match status" value="1"/>
</dbReference>
<evidence type="ECO:0000259" key="7">
    <source>
        <dbReference type="Pfam" id="PF08511"/>
    </source>
</evidence>
<dbReference type="AlphaFoldDB" id="A0AAE4YG75"/>
<keyword evidence="5" id="KW-0446">Lipid-binding</keyword>
<reference evidence="8" key="1">
    <citation type="submission" date="2020-01" db="EMBL/GenBank/DDBJ databases">
        <authorList>
            <person name="Chen W.-M."/>
        </authorList>
    </citation>
    <scope>NUCLEOTIDE SEQUENCE</scope>
    <source>
        <strain evidence="8">CYK-10</strain>
    </source>
</reference>
<keyword evidence="9" id="KW-1185">Reference proteome</keyword>
<evidence type="ECO:0000256" key="6">
    <source>
        <dbReference type="ARBA" id="ARBA00058104"/>
    </source>
</evidence>
<dbReference type="InterPro" id="IPR013718">
    <property type="entry name" value="COQ9_C"/>
</dbReference>
<keyword evidence="3" id="KW-0831">Ubiquinone biosynthesis</keyword>
<dbReference type="NCBIfam" id="TIGR02396">
    <property type="entry name" value="diverge_rpsU"/>
    <property type="match status" value="1"/>
</dbReference>
<evidence type="ECO:0000256" key="1">
    <source>
        <dbReference type="ARBA" id="ARBA00004749"/>
    </source>
</evidence>
<dbReference type="GO" id="GO:0008289">
    <property type="term" value="F:lipid binding"/>
    <property type="evidence" value="ECO:0007669"/>
    <property type="project" value="UniProtKB-KW"/>
</dbReference>
<name>A0AAE4YG75_9RHOB</name>
<evidence type="ECO:0000313" key="9">
    <source>
        <dbReference type="Proteomes" id="UP001193501"/>
    </source>
</evidence>
<sequence length="222" mass="24235">MENAQTLQRLVEAALPHVVFDGWGPATLAAAIGDSGVDPALARALLPRGGLDLALAFHHLGDAELARRLASEDLTALRFRERVAHAIRLRLSLADREAVRRATSLYALPQNAGDGARALWHTADTIWTALGDTSRDVNWYTKRATLSAVYGAVVLYWLGAPEDIDAFIDRRIEDVMAFEKTKARLRENPVTRALLAGPLKLLERISAPQPAEDLPGYVKKGA</sequence>
<evidence type="ECO:0000256" key="4">
    <source>
        <dbReference type="ARBA" id="ARBA00022946"/>
    </source>
</evidence>
<evidence type="ECO:0000256" key="2">
    <source>
        <dbReference type="ARBA" id="ARBA00010766"/>
    </source>
</evidence>
<dbReference type="PANTHER" id="PTHR21427">
    <property type="entry name" value="UBIQUINONE BIOSYNTHESIS PROTEIN COQ9, MITOCHONDRIAL"/>
    <property type="match status" value="1"/>
</dbReference>
<dbReference type="PANTHER" id="PTHR21427:SF19">
    <property type="entry name" value="UBIQUINONE BIOSYNTHESIS PROTEIN COQ9, MITOCHONDRIAL"/>
    <property type="match status" value="1"/>
</dbReference>
<comment type="pathway">
    <text evidence="1">Cofactor biosynthesis; ubiquinone biosynthesis.</text>
</comment>
<dbReference type="GO" id="GO:0006744">
    <property type="term" value="P:ubiquinone biosynthetic process"/>
    <property type="evidence" value="ECO:0007669"/>
    <property type="project" value="UniProtKB-KW"/>
</dbReference>
<gene>
    <name evidence="8" type="ORF">GV832_16120</name>
</gene>
<dbReference type="InterPro" id="IPR012762">
    <property type="entry name" value="Ubiq_biosynth_COQ9"/>
</dbReference>
<accession>A0AAE4YG75</accession>
<dbReference type="Gene3D" id="1.10.357.10">
    <property type="entry name" value="Tetracycline Repressor, domain 2"/>
    <property type="match status" value="1"/>
</dbReference>
<evidence type="ECO:0000256" key="5">
    <source>
        <dbReference type="ARBA" id="ARBA00023121"/>
    </source>
</evidence>
<feature type="domain" description="COQ9 C-terminal" evidence="7">
    <location>
        <begin position="114"/>
        <end position="179"/>
    </location>
</feature>
<dbReference type="EMBL" id="JAABNR010000017">
    <property type="protein sequence ID" value="NBZ89115.1"/>
    <property type="molecule type" value="Genomic_DNA"/>
</dbReference>
<evidence type="ECO:0000256" key="3">
    <source>
        <dbReference type="ARBA" id="ARBA00022688"/>
    </source>
</evidence>